<feature type="compositionally biased region" description="Basic residues" evidence="1">
    <location>
        <begin position="82"/>
        <end position="92"/>
    </location>
</feature>
<dbReference type="GO" id="GO:0072344">
    <property type="term" value="P:rescue of stalled ribosome"/>
    <property type="evidence" value="ECO:0007669"/>
    <property type="project" value="TreeGrafter"/>
</dbReference>
<sequence length="292" mass="30995">MSAKERRILKKYGGEKQEGSAEVPADADNDFNNTLEDDQEESAVTESVAASDSKKLQTPSIISSSRDSTSKAGAAAAAPLPRGKKSKLRKMKDKYADQSEDEKEVMMALLHGSEKTDKKNKAQEMVDAAAAAAQSKRQNPQQKQQKQQQQQQNATKVLLAAGKGSGISSSANGEFTGDTAPIEDVTNLAVLEQLTSQPHPDDSVLFAIPVCAPWTCLSKYKYKVKLVPGSLKKGKAAKSAEALLKAAAQNSGDKRDADLVSLMVESEVVAAMLGKVKIMGGGGAGEKKKSTK</sequence>
<reference evidence="3" key="1">
    <citation type="submission" date="2020-05" db="EMBL/GenBank/DDBJ databases">
        <title>Phylogenomic resolution of chytrid fungi.</title>
        <authorList>
            <person name="Stajich J.E."/>
            <person name="Amses K."/>
            <person name="Simmons R."/>
            <person name="Seto K."/>
            <person name="Myers J."/>
            <person name="Bonds A."/>
            <person name="Quandt C.A."/>
            <person name="Barry K."/>
            <person name="Liu P."/>
            <person name="Grigoriev I."/>
            <person name="Longcore J.E."/>
            <person name="James T.Y."/>
        </authorList>
    </citation>
    <scope>NUCLEOTIDE SEQUENCE</scope>
    <source>
        <strain evidence="3">JEL0513</strain>
    </source>
</reference>
<keyword evidence="4" id="KW-1185">Reference proteome</keyword>
<dbReference type="GO" id="GO:0043023">
    <property type="term" value="F:ribosomal large subunit binding"/>
    <property type="evidence" value="ECO:0007669"/>
    <property type="project" value="TreeGrafter"/>
</dbReference>
<protein>
    <recommendedName>
        <fullName evidence="2">NFACT protein C-terminal domain-containing protein</fullName>
    </recommendedName>
</protein>
<comment type="caution">
    <text evidence="3">The sequence shown here is derived from an EMBL/GenBank/DDBJ whole genome shotgun (WGS) entry which is preliminary data.</text>
</comment>
<feature type="compositionally biased region" description="Low complexity" evidence="1">
    <location>
        <begin position="60"/>
        <end position="78"/>
    </location>
</feature>
<evidence type="ECO:0000313" key="3">
    <source>
        <dbReference type="EMBL" id="KAJ3090986.1"/>
    </source>
</evidence>
<feature type="compositionally biased region" description="Basic and acidic residues" evidence="1">
    <location>
        <begin position="112"/>
        <end position="124"/>
    </location>
</feature>
<name>A0AAD5SRV2_9FUNG</name>
<dbReference type="GO" id="GO:1990116">
    <property type="term" value="P:ribosome-associated ubiquitin-dependent protein catabolic process"/>
    <property type="evidence" value="ECO:0007669"/>
    <property type="project" value="TreeGrafter"/>
</dbReference>
<dbReference type="PANTHER" id="PTHR15239">
    <property type="entry name" value="NUCLEAR EXPORT MEDIATOR FACTOR NEMF"/>
    <property type="match status" value="1"/>
</dbReference>
<accession>A0AAD5SRV2</accession>
<feature type="domain" description="NFACT protein C-terminal" evidence="2">
    <location>
        <begin position="186"/>
        <end position="279"/>
    </location>
</feature>
<dbReference type="Pfam" id="PF11923">
    <property type="entry name" value="NFACT-C"/>
    <property type="match status" value="1"/>
</dbReference>
<organism evidence="3 4">
    <name type="scientific">Physocladia obscura</name>
    <dbReference type="NCBI Taxonomy" id="109957"/>
    <lineage>
        <taxon>Eukaryota</taxon>
        <taxon>Fungi</taxon>
        <taxon>Fungi incertae sedis</taxon>
        <taxon>Chytridiomycota</taxon>
        <taxon>Chytridiomycota incertae sedis</taxon>
        <taxon>Chytridiomycetes</taxon>
        <taxon>Chytridiales</taxon>
        <taxon>Chytriomycetaceae</taxon>
        <taxon>Physocladia</taxon>
    </lineage>
</organism>
<evidence type="ECO:0000259" key="2">
    <source>
        <dbReference type="Pfam" id="PF11923"/>
    </source>
</evidence>
<dbReference type="EMBL" id="JADGJH010003431">
    <property type="protein sequence ID" value="KAJ3090986.1"/>
    <property type="molecule type" value="Genomic_DNA"/>
</dbReference>
<feature type="region of interest" description="Disordered" evidence="1">
    <location>
        <begin position="1"/>
        <end position="157"/>
    </location>
</feature>
<evidence type="ECO:0000313" key="4">
    <source>
        <dbReference type="Proteomes" id="UP001211907"/>
    </source>
</evidence>
<dbReference type="Proteomes" id="UP001211907">
    <property type="component" value="Unassembled WGS sequence"/>
</dbReference>
<feature type="compositionally biased region" description="Low complexity" evidence="1">
    <location>
        <begin position="141"/>
        <end position="152"/>
    </location>
</feature>
<dbReference type="InterPro" id="IPR021846">
    <property type="entry name" value="NFACT-C"/>
</dbReference>
<gene>
    <name evidence="3" type="ORF">HK100_007304</name>
</gene>
<proteinExistence type="predicted"/>
<dbReference type="GO" id="GO:0000049">
    <property type="term" value="F:tRNA binding"/>
    <property type="evidence" value="ECO:0007669"/>
    <property type="project" value="TreeGrafter"/>
</dbReference>
<dbReference type="PANTHER" id="PTHR15239:SF6">
    <property type="entry name" value="RIBOSOME QUALITY CONTROL COMPLEX SUBUNIT NEMF"/>
    <property type="match status" value="1"/>
</dbReference>
<feature type="compositionally biased region" description="Basic and acidic residues" evidence="1">
    <location>
        <begin position="1"/>
        <end position="19"/>
    </location>
</feature>
<dbReference type="GO" id="GO:1990112">
    <property type="term" value="C:RQC complex"/>
    <property type="evidence" value="ECO:0007669"/>
    <property type="project" value="TreeGrafter"/>
</dbReference>
<evidence type="ECO:0000256" key="1">
    <source>
        <dbReference type="SAM" id="MobiDB-lite"/>
    </source>
</evidence>
<dbReference type="InterPro" id="IPR051608">
    <property type="entry name" value="RQC_Subunit_NEMF"/>
</dbReference>
<feature type="compositionally biased region" description="Acidic residues" evidence="1">
    <location>
        <begin position="25"/>
        <end position="43"/>
    </location>
</feature>
<dbReference type="AlphaFoldDB" id="A0AAD5SRV2"/>